<reference evidence="4" key="2">
    <citation type="journal article" date="2013" name="G3 (Bethesda)">
        <title>Genomes of Ashbya fungi isolated from insects reveal four mating-type loci, numerous translocations, lack of transposons, and distinct gene duplications.</title>
        <authorList>
            <person name="Dietrich F.S."/>
            <person name="Voegeli S."/>
            <person name="Kuo S."/>
            <person name="Philippsen P."/>
        </authorList>
    </citation>
    <scope>GENOME REANNOTATION</scope>
    <source>
        <strain evidence="4">ATCC 10895 / CBS 109.51 / FGSC 9923 / NRRL Y-1056</strain>
    </source>
</reference>
<dbReference type="InterPro" id="IPR047883">
    <property type="entry name" value="Rtt103-like_CID"/>
</dbReference>
<name>Q75F09_EREGS</name>
<dbReference type="GO" id="GO:0000785">
    <property type="term" value="C:chromatin"/>
    <property type="evidence" value="ECO:0007669"/>
    <property type="project" value="EnsemblFungi"/>
</dbReference>
<dbReference type="STRING" id="284811.Q75F09"/>
<protein>
    <submittedName>
        <fullName evidence="3">AAL081Cp</fullName>
    </submittedName>
</protein>
<evidence type="ECO:0000259" key="2">
    <source>
        <dbReference type="PROSITE" id="PS51391"/>
    </source>
</evidence>
<keyword evidence="4" id="KW-1185">Reference proteome</keyword>
<feature type="compositionally biased region" description="Basic and acidic residues" evidence="1">
    <location>
        <begin position="290"/>
        <end position="308"/>
    </location>
</feature>
<dbReference type="GO" id="GO:0031124">
    <property type="term" value="P:mRNA 3'-end processing"/>
    <property type="evidence" value="ECO:0000318"/>
    <property type="project" value="GO_Central"/>
</dbReference>
<dbReference type="InterPro" id="IPR006569">
    <property type="entry name" value="CID_dom"/>
</dbReference>
<dbReference type="PANTHER" id="PTHR12460:SF0">
    <property type="entry name" value="CID DOMAIN-CONTAINING PROTEIN-RELATED"/>
    <property type="match status" value="1"/>
</dbReference>
<dbReference type="OMA" id="HYELDIE"/>
<dbReference type="GO" id="GO:0000993">
    <property type="term" value="F:RNA polymerase II complex binding"/>
    <property type="evidence" value="ECO:0000318"/>
    <property type="project" value="GO_Central"/>
</dbReference>
<dbReference type="GO" id="GO:1990269">
    <property type="term" value="F:RNA polymerase II C-terminal domain phosphoserine binding"/>
    <property type="evidence" value="ECO:0007669"/>
    <property type="project" value="EnsemblFungi"/>
</dbReference>
<dbReference type="AlphaFoldDB" id="Q75F09"/>
<dbReference type="RefSeq" id="NP_982461.1">
    <property type="nucleotide sequence ID" value="NM_207814.1"/>
</dbReference>
<gene>
    <name evidence="3" type="ORF">AGOS_AAL081C</name>
</gene>
<evidence type="ECO:0000313" key="4">
    <source>
        <dbReference type="Proteomes" id="UP000000591"/>
    </source>
</evidence>
<evidence type="ECO:0000256" key="1">
    <source>
        <dbReference type="SAM" id="MobiDB-lite"/>
    </source>
</evidence>
<feature type="compositionally biased region" description="Polar residues" evidence="1">
    <location>
        <begin position="329"/>
        <end position="346"/>
    </location>
</feature>
<dbReference type="PROSITE" id="PS51391">
    <property type="entry name" value="CID"/>
    <property type="match status" value="1"/>
</dbReference>
<dbReference type="HOGENOM" id="CLU_053395_0_0_1"/>
<feature type="compositionally biased region" description="Acidic residues" evidence="1">
    <location>
        <begin position="268"/>
        <end position="282"/>
    </location>
</feature>
<dbReference type="GO" id="GO:0035861">
    <property type="term" value="C:site of double-strand break"/>
    <property type="evidence" value="ECO:0007669"/>
    <property type="project" value="EnsemblFungi"/>
</dbReference>
<reference evidence="3 4" key="1">
    <citation type="journal article" date="2004" name="Science">
        <title>The Ashbya gossypii genome as a tool for mapping the ancient Saccharomyces cerevisiae genome.</title>
        <authorList>
            <person name="Dietrich F.S."/>
            <person name="Voegeli S."/>
            <person name="Brachat S."/>
            <person name="Lerch A."/>
            <person name="Gates K."/>
            <person name="Steiner S."/>
            <person name="Mohr C."/>
            <person name="Pohlmann R."/>
            <person name="Luedi P."/>
            <person name="Choi S."/>
            <person name="Wing R.A."/>
            <person name="Flavier A."/>
            <person name="Gaffney T.D."/>
            <person name="Philippsen P."/>
        </authorList>
    </citation>
    <scope>NUCLEOTIDE SEQUENCE [LARGE SCALE GENOMIC DNA]</scope>
    <source>
        <strain evidence="4">ATCC 10895 / CBS 109.51 / FGSC 9923 / NRRL Y-1056</strain>
    </source>
</reference>
<feature type="domain" description="CID" evidence="2">
    <location>
        <begin position="1"/>
        <end position="135"/>
    </location>
</feature>
<dbReference type="Gene3D" id="1.25.40.90">
    <property type="match status" value="1"/>
</dbReference>
<organism evidence="3 4">
    <name type="scientific">Eremothecium gossypii (strain ATCC 10895 / CBS 109.51 / FGSC 9923 / NRRL Y-1056)</name>
    <name type="common">Yeast</name>
    <name type="synonym">Ashbya gossypii</name>
    <dbReference type="NCBI Taxonomy" id="284811"/>
    <lineage>
        <taxon>Eukaryota</taxon>
        <taxon>Fungi</taxon>
        <taxon>Dikarya</taxon>
        <taxon>Ascomycota</taxon>
        <taxon>Saccharomycotina</taxon>
        <taxon>Saccharomycetes</taxon>
        <taxon>Saccharomycetales</taxon>
        <taxon>Saccharomycetaceae</taxon>
        <taxon>Eremothecium</taxon>
    </lineage>
</organism>
<dbReference type="KEGG" id="ago:AGOS_AAL081C"/>
<dbReference type="PANTHER" id="PTHR12460">
    <property type="entry name" value="CYCLIN-DEPENDENT KINASE INHIBITOR-RELATED PROTEIN"/>
    <property type="match status" value="1"/>
</dbReference>
<dbReference type="GeneID" id="4618527"/>
<dbReference type="SMART" id="SM00582">
    <property type="entry name" value="RPR"/>
    <property type="match status" value="1"/>
</dbReference>
<sequence length="346" mass="38574">MSFSEEQFIGKLNGLDETQESIVGASKWLLTLYKEAPVVAQSWAKYILMTSTNTRRKLLAIYLVNDVIQQAKHKRIFQFGNEFGRVLPNVLKQVFPELPQELQKKVQRVVAIWRQRQILSDNVLNNIERYLQGTGAGTTVAVGTINSRIDEACGLYRTLEKYAPNVKSTQLKFEKSLEALDPNSMVYVENFKTVTKIATAAKETVHKSVELRQKLIEQLEVLVAEQKTLLANELHIVSEVDVQLASKDPSAVQGTSAGDDNVLPTYEQELDSDNSSDDSDDESNLKKRSPHDDSDSQSKRPKLSRDEDMGGGYEPAVVAGTDASRTPEDQNSITSSIQDLLSKLAN</sequence>
<dbReference type="CDD" id="cd17003">
    <property type="entry name" value="CID_Rtt103"/>
    <property type="match status" value="1"/>
</dbReference>
<proteinExistence type="predicted"/>
<dbReference type="InterPro" id="IPR008942">
    <property type="entry name" value="ENTH_VHS"/>
</dbReference>
<dbReference type="Proteomes" id="UP000000591">
    <property type="component" value="Chromosome I"/>
</dbReference>
<dbReference type="eggNOG" id="KOG2669">
    <property type="taxonomic scope" value="Eukaryota"/>
</dbReference>
<dbReference type="EMBL" id="AE016814">
    <property type="protein sequence ID" value="AAS50285.1"/>
    <property type="molecule type" value="Genomic_DNA"/>
</dbReference>
<dbReference type="OrthoDB" id="10069473at2759"/>
<accession>Q75F09</accession>
<dbReference type="Pfam" id="PF04818">
    <property type="entry name" value="CID"/>
    <property type="match status" value="1"/>
</dbReference>
<dbReference type="GO" id="GO:0010526">
    <property type="term" value="P:transposable element silencing"/>
    <property type="evidence" value="ECO:0007669"/>
    <property type="project" value="EnsemblFungi"/>
</dbReference>
<evidence type="ECO:0000313" key="3">
    <source>
        <dbReference type="EMBL" id="AAS50285.1"/>
    </source>
</evidence>
<dbReference type="InParanoid" id="Q75F09"/>
<dbReference type="SUPFAM" id="SSF48464">
    <property type="entry name" value="ENTH/VHS domain"/>
    <property type="match status" value="1"/>
</dbReference>
<feature type="region of interest" description="Disordered" evidence="1">
    <location>
        <begin position="249"/>
        <end position="346"/>
    </location>
</feature>
<dbReference type="FunCoup" id="Q75F09">
    <property type="interactions" value="53"/>
</dbReference>